<evidence type="ECO:0000313" key="20">
    <source>
        <dbReference type="Proteomes" id="UP000283509"/>
    </source>
</evidence>
<keyword evidence="10" id="KW-0238">DNA-binding</keyword>
<keyword evidence="6" id="KW-0235">DNA replication</keyword>
<dbReference type="FunFam" id="1.10.150.20:FF:000010">
    <property type="entry name" value="DNA polymerase lambda"/>
    <property type="match status" value="1"/>
</dbReference>
<evidence type="ECO:0000256" key="7">
    <source>
        <dbReference type="ARBA" id="ARBA00022723"/>
    </source>
</evidence>
<dbReference type="GO" id="GO:0016829">
    <property type="term" value="F:lyase activity"/>
    <property type="evidence" value="ECO:0007669"/>
    <property type="project" value="UniProtKB-KW"/>
</dbReference>
<dbReference type="Gene3D" id="3.30.460.10">
    <property type="entry name" value="Beta Polymerase, domain 2"/>
    <property type="match status" value="1"/>
</dbReference>
<evidence type="ECO:0000256" key="9">
    <source>
        <dbReference type="ARBA" id="ARBA00022932"/>
    </source>
</evidence>
<evidence type="ECO:0000256" key="1">
    <source>
        <dbReference type="ARBA" id="ARBA00004123"/>
    </source>
</evidence>
<dbReference type="FunFam" id="3.30.460.10:FF:000020">
    <property type="entry name" value="DNA polymerase lambda"/>
    <property type="match status" value="1"/>
</dbReference>
<evidence type="ECO:0000313" key="19">
    <source>
        <dbReference type="EMBL" id="ROT71781.1"/>
    </source>
</evidence>
<keyword evidence="11 16" id="KW-0234">DNA repair</keyword>
<dbReference type="PRINTS" id="PR00869">
    <property type="entry name" value="DNAPOLX"/>
</dbReference>
<evidence type="ECO:0000256" key="3">
    <source>
        <dbReference type="ARBA" id="ARBA00022634"/>
    </source>
</evidence>
<evidence type="ECO:0000256" key="15">
    <source>
        <dbReference type="PIRSR" id="PIRSR622312-50"/>
    </source>
</evidence>
<comment type="function">
    <text evidence="16">DNA polymerase that functions in several pathways of DNA repair. Involved in base excision repair (BER) responsible for repair of lesions that give rise to abasic (AP) sites in DNA. Also contributes to DNA double-strand break repair by non-homologous end joining and homologous recombination. Has both template-dependent and template-independent (terminal transferase) DNA polymerase activities. Has also a 5'-deoxyribose-5-phosphate lyase (dRP lyase) activity.</text>
</comment>
<feature type="active site" description="Nucleophile; Schiff-base intermediate with DNA; for 5'-dRP lyase activity" evidence="15">
    <location>
        <position position="125"/>
    </location>
</feature>
<keyword evidence="12" id="KW-0456">Lyase</keyword>
<evidence type="ECO:0000256" key="12">
    <source>
        <dbReference type="ARBA" id="ARBA00023239"/>
    </source>
</evidence>
<dbReference type="GO" id="GO:0003677">
    <property type="term" value="F:DNA binding"/>
    <property type="evidence" value="ECO:0007669"/>
    <property type="project" value="UniProtKB-UniRule"/>
</dbReference>
<protein>
    <recommendedName>
        <fullName evidence="16">DNA polymerase</fullName>
        <ecNumber evidence="16">2.7.7.7</ecNumber>
    </recommendedName>
</protein>
<dbReference type="InterPro" id="IPR028207">
    <property type="entry name" value="DNA_pol_B_palm_palm"/>
</dbReference>
<dbReference type="PANTHER" id="PTHR11276:SF28">
    <property type="entry name" value="DNA POLYMERASE LAMBDA"/>
    <property type="match status" value="1"/>
</dbReference>
<dbReference type="InterPro" id="IPR019843">
    <property type="entry name" value="DNA_pol-X_BS"/>
</dbReference>
<dbReference type="GO" id="GO:0003887">
    <property type="term" value="F:DNA-directed DNA polymerase activity"/>
    <property type="evidence" value="ECO:0007669"/>
    <property type="project" value="UniProtKB-UniRule"/>
</dbReference>
<accession>A0A423T5S8</accession>
<dbReference type="EMBL" id="QCYY01002248">
    <property type="protein sequence ID" value="ROT71781.1"/>
    <property type="molecule type" value="Genomic_DNA"/>
</dbReference>
<evidence type="ECO:0000256" key="10">
    <source>
        <dbReference type="ARBA" id="ARBA00023125"/>
    </source>
</evidence>
<dbReference type="OrthoDB" id="205514at2759"/>
<gene>
    <name evidence="19" type="ORF">C7M84_009876</name>
</gene>
<dbReference type="SUPFAM" id="SSF47802">
    <property type="entry name" value="DNA polymerase beta, N-terminal domain-like"/>
    <property type="match status" value="1"/>
</dbReference>
<dbReference type="Proteomes" id="UP000283509">
    <property type="component" value="Unassembled WGS sequence"/>
</dbReference>
<keyword evidence="20" id="KW-1185">Reference proteome</keyword>
<keyword evidence="9 16" id="KW-0239">DNA-directed DNA polymerase</keyword>
<dbReference type="InterPro" id="IPR002008">
    <property type="entry name" value="DNA_pol_X_beta-like"/>
</dbReference>
<dbReference type="FunFam" id="1.10.150.110:FF:000004">
    <property type="entry name" value="DNA polymerase lambda"/>
    <property type="match status" value="1"/>
</dbReference>
<keyword evidence="13 16" id="KW-0539">Nucleus</keyword>
<dbReference type="InterPro" id="IPR027421">
    <property type="entry name" value="DNA_pol_lamdba_lyase_dom_sf"/>
</dbReference>
<dbReference type="InterPro" id="IPR022312">
    <property type="entry name" value="DNA_pol_X"/>
</dbReference>
<feature type="compositionally biased region" description="Basic and acidic residues" evidence="17">
    <location>
        <begin position="31"/>
        <end position="40"/>
    </location>
</feature>
<dbReference type="GO" id="GO:0006303">
    <property type="term" value="P:double-strand break repair via nonhomologous end joining"/>
    <property type="evidence" value="ECO:0007669"/>
    <property type="project" value="TreeGrafter"/>
</dbReference>
<keyword evidence="3" id="KW-0237">DNA synthesis</keyword>
<reference evidence="19 20" key="2">
    <citation type="submission" date="2019-01" db="EMBL/GenBank/DDBJ databases">
        <title>The decoding of complex shrimp genome reveals the adaptation for benthos swimmer, frequently molting mechanism and breeding impact on genome.</title>
        <authorList>
            <person name="Sun Y."/>
            <person name="Gao Y."/>
            <person name="Yu Y."/>
        </authorList>
    </citation>
    <scope>NUCLEOTIDE SEQUENCE [LARGE SCALE GENOMIC DNA]</scope>
    <source>
        <tissue evidence="19">Muscle</tissue>
    </source>
</reference>
<feature type="compositionally biased region" description="Basic and acidic residues" evidence="17">
    <location>
        <begin position="11"/>
        <end position="22"/>
    </location>
</feature>
<evidence type="ECO:0000256" key="2">
    <source>
        <dbReference type="ARBA" id="ARBA00008323"/>
    </source>
</evidence>
<dbReference type="GO" id="GO:0046872">
    <property type="term" value="F:metal ion binding"/>
    <property type="evidence" value="ECO:0007669"/>
    <property type="project" value="UniProtKB-UniRule"/>
</dbReference>
<evidence type="ECO:0000256" key="8">
    <source>
        <dbReference type="ARBA" id="ARBA00022763"/>
    </source>
</evidence>
<evidence type="ECO:0000256" key="17">
    <source>
        <dbReference type="SAM" id="MobiDB-lite"/>
    </source>
</evidence>
<dbReference type="Pfam" id="PF14792">
    <property type="entry name" value="DNA_pol_B_palm"/>
    <property type="match status" value="1"/>
</dbReference>
<evidence type="ECO:0000256" key="13">
    <source>
        <dbReference type="ARBA" id="ARBA00023242"/>
    </source>
</evidence>
<evidence type="ECO:0000256" key="4">
    <source>
        <dbReference type="ARBA" id="ARBA00022679"/>
    </source>
</evidence>
<comment type="catalytic activity">
    <reaction evidence="14 16">
        <text>DNA(n) + a 2'-deoxyribonucleoside 5'-triphosphate = DNA(n+1) + diphosphate</text>
        <dbReference type="Rhea" id="RHEA:22508"/>
        <dbReference type="Rhea" id="RHEA-COMP:17339"/>
        <dbReference type="Rhea" id="RHEA-COMP:17340"/>
        <dbReference type="ChEBI" id="CHEBI:33019"/>
        <dbReference type="ChEBI" id="CHEBI:61560"/>
        <dbReference type="ChEBI" id="CHEBI:173112"/>
        <dbReference type="EC" id="2.7.7.7"/>
    </reaction>
</comment>
<dbReference type="InterPro" id="IPR010996">
    <property type="entry name" value="HHH_MUS81"/>
</dbReference>
<organism evidence="19 20">
    <name type="scientific">Penaeus vannamei</name>
    <name type="common">Whiteleg shrimp</name>
    <name type="synonym">Litopenaeus vannamei</name>
    <dbReference type="NCBI Taxonomy" id="6689"/>
    <lineage>
        <taxon>Eukaryota</taxon>
        <taxon>Metazoa</taxon>
        <taxon>Ecdysozoa</taxon>
        <taxon>Arthropoda</taxon>
        <taxon>Crustacea</taxon>
        <taxon>Multicrustacea</taxon>
        <taxon>Malacostraca</taxon>
        <taxon>Eumalacostraca</taxon>
        <taxon>Eucarida</taxon>
        <taxon>Decapoda</taxon>
        <taxon>Dendrobranchiata</taxon>
        <taxon>Penaeoidea</taxon>
        <taxon>Penaeidae</taxon>
        <taxon>Penaeus</taxon>
    </lineage>
</organism>
<comment type="similarity">
    <text evidence="2 16">Belongs to the DNA polymerase type-X family.</text>
</comment>
<evidence type="ECO:0000256" key="14">
    <source>
        <dbReference type="ARBA" id="ARBA00049244"/>
    </source>
</evidence>
<dbReference type="InterPro" id="IPR002054">
    <property type="entry name" value="DNA-dir_DNA_pol_X"/>
</dbReference>
<keyword evidence="8 16" id="KW-0227">DNA damage</keyword>
<dbReference type="EC" id="2.7.7.7" evidence="16"/>
<keyword evidence="5 16" id="KW-0548">Nucleotidyltransferase</keyword>
<dbReference type="SUPFAM" id="SSF81585">
    <property type="entry name" value="PsbU/PolX domain-like"/>
    <property type="match status" value="1"/>
</dbReference>
<name>A0A423T5S8_PENVA</name>
<dbReference type="SUPFAM" id="SSF81301">
    <property type="entry name" value="Nucleotidyltransferase"/>
    <property type="match status" value="1"/>
</dbReference>
<dbReference type="STRING" id="6689.A0A423T5S8"/>
<evidence type="ECO:0000256" key="5">
    <source>
        <dbReference type="ARBA" id="ARBA00022695"/>
    </source>
</evidence>
<dbReference type="Pfam" id="PF10391">
    <property type="entry name" value="DNA_pol_lambd_f"/>
    <property type="match status" value="1"/>
</dbReference>
<comment type="caution">
    <text evidence="19">The sequence shown here is derived from an EMBL/GenBank/DDBJ whole genome shotgun (WGS) entry which is preliminary data.</text>
</comment>
<reference evidence="19 20" key="1">
    <citation type="submission" date="2018-04" db="EMBL/GenBank/DDBJ databases">
        <authorList>
            <person name="Zhang X."/>
            <person name="Yuan J."/>
            <person name="Li F."/>
            <person name="Xiang J."/>
        </authorList>
    </citation>
    <scope>NUCLEOTIDE SEQUENCE [LARGE SCALE GENOMIC DNA]</scope>
    <source>
        <tissue evidence="19">Muscle</tissue>
    </source>
</reference>
<dbReference type="Gene3D" id="1.10.150.110">
    <property type="entry name" value="DNA polymerase beta, N-terminal domain-like"/>
    <property type="match status" value="1"/>
</dbReference>
<sequence>MLYSPCKLRHLQKDTDEKNTSREDDDTSAEDNTREGSFKKRKFLPKELKEKFACARPSGKQVKDFNHHITAELEKLAAAYKSKKDTWRALGYQKAISAIRNYPRPITSREEALSIRGVGGRLADKVAEIVESGKLRKVAEVCEDEEAQTLQRFMGVWGAGPTTAHGWYIQGYRTLEDLREKGNLTRHQQIGLKYYDDINSRIPREEVAEIENYVRSAAHGIKKGLIVMVCGSYRRGRATCGDVDVLVTHPDGQSHETVFQPLLNKLRETGFLTDDLVTQEDNGNQKKYLGVCKLPGEGQKYRRLDVIVVPYCEFAPAAMYFTGSAHFNR</sequence>
<dbReference type="SMART" id="SM00483">
    <property type="entry name" value="POLXc"/>
    <property type="match status" value="1"/>
</dbReference>
<dbReference type="PROSITE" id="PS00522">
    <property type="entry name" value="DNA_POLYMERASE_X"/>
    <property type="match status" value="1"/>
</dbReference>
<evidence type="ECO:0000256" key="11">
    <source>
        <dbReference type="ARBA" id="ARBA00023204"/>
    </source>
</evidence>
<comment type="subcellular location">
    <subcellularLocation>
        <location evidence="1 16">Nucleus</location>
    </subcellularLocation>
</comment>
<dbReference type="GO" id="GO:0005634">
    <property type="term" value="C:nucleus"/>
    <property type="evidence" value="ECO:0007669"/>
    <property type="project" value="UniProtKB-SubCell"/>
</dbReference>
<dbReference type="Gene3D" id="1.10.150.20">
    <property type="entry name" value="5' to 3' exonuclease, C-terminal subdomain"/>
    <property type="match status" value="1"/>
</dbReference>
<evidence type="ECO:0000259" key="18">
    <source>
        <dbReference type="SMART" id="SM00483"/>
    </source>
</evidence>
<dbReference type="PANTHER" id="PTHR11276">
    <property type="entry name" value="DNA POLYMERASE TYPE-X FAMILY MEMBER"/>
    <property type="match status" value="1"/>
</dbReference>
<dbReference type="CDD" id="cd00141">
    <property type="entry name" value="NT_POLXc"/>
    <property type="match status" value="1"/>
</dbReference>
<proteinExistence type="inferred from homology"/>
<evidence type="ECO:0000256" key="16">
    <source>
        <dbReference type="RuleBase" id="RU366014"/>
    </source>
</evidence>
<feature type="region of interest" description="Disordered" evidence="17">
    <location>
        <begin position="1"/>
        <end position="40"/>
    </location>
</feature>
<dbReference type="InterPro" id="IPR043519">
    <property type="entry name" value="NT_sf"/>
</dbReference>
<dbReference type="InterPro" id="IPR018944">
    <property type="entry name" value="DNA_pol_lambd_fingers_domain"/>
</dbReference>
<keyword evidence="7" id="KW-0479">Metal-binding</keyword>
<evidence type="ECO:0000256" key="6">
    <source>
        <dbReference type="ARBA" id="ARBA00022705"/>
    </source>
</evidence>
<dbReference type="AlphaFoldDB" id="A0A423T5S8"/>
<feature type="domain" description="DNA-directed DNA polymerase X" evidence="18">
    <location>
        <begin position="64"/>
        <end position="329"/>
    </location>
</feature>
<dbReference type="GO" id="GO:0006260">
    <property type="term" value="P:DNA replication"/>
    <property type="evidence" value="ECO:0007669"/>
    <property type="project" value="UniProtKB-KW"/>
</dbReference>
<dbReference type="Pfam" id="PF14716">
    <property type="entry name" value="HHH_8"/>
    <property type="match status" value="1"/>
</dbReference>
<dbReference type="PRINTS" id="PR00870">
    <property type="entry name" value="DNAPOLXBETA"/>
</dbReference>
<keyword evidence="4 16" id="KW-0808">Transferase</keyword>